<dbReference type="Gene3D" id="3.40.1350.10">
    <property type="match status" value="1"/>
</dbReference>
<dbReference type="RefSeq" id="WP_192031251.1">
    <property type="nucleotide sequence ID" value="NZ_JACYTR010000067.1"/>
</dbReference>
<evidence type="ECO:0000313" key="2">
    <source>
        <dbReference type="EMBL" id="MBD8527829.1"/>
    </source>
</evidence>
<dbReference type="GO" id="GO:0003676">
    <property type="term" value="F:nucleic acid binding"/>
    <property type="evidence" value="ECO:0007669"/>
    <property type="project" value="InterPro"/>
</dbReference>
<protein>
    <submittedName>
        <fullName evidence="2">DUF91 domain-containing protein</fullName>
    </submittedName>
</protein>
<feature type="domain" description="DUF5655" evidence="1">
    <location>
        <begin position="219"/>
        <end position="320"/>
    </location>
</feature>
<keyword evidence="3" id="KW-1185">Reference proteome</keyword>
<dbReference type="Proteomes" id="UP000613768">
    <property type="component" value="Unassembled WGS sequence"/>
</dbReference>
<dbReference type="Pfam" id="PF18899">
    <property type="entry name" value="DUF5655"/>
    <property type="match status" value="1"/>
</dbReference>
<accession>A0AAW3ZRY8</accession>
<proteinExistence type="predicted"/>
<reference evidence="2 3" key="1">
    <citation type="submission" date="2020-09" db="EMBL/GenBank/DDBJ databases">
        <title>Pseudoxanthomonas sp. CAU 1598 isolated from sand of Yaerae Beach.</title>
        <authorList>
            <person name="Kim W."/>
        </authorList>
    </citation>
    <scope>NUCLEOTIDE SEQUENCE [LARGE SCALE GENOMIC DNA]</scope>
    <source>
        <strain evidence="2 3">CAU 1598</strain>
    </source>
</reference>
<gene>
    <name evidence="2" type="ORF">IFO71_18950</name>
</gene>
<dbReference type="EMBL" id="JACYTR010000067">
    <property type="protein sequence ID" value="MBD8527829.1"/>
    <property type="molecule type" value="Genomic_DNA"/>
</dbReference>
<sequence>MSDIRLFRLTAGKAAELQGDASDLEKPLQTLIEANLDALLGIRFLATEYSTGKTHGGRIDSLGIDENDCPVILEYKRSVVENVINQGLFYLDWLLDHKAEFKLLVMEVLGVEAAQRIDWSAPRLVCIAADFTKFDGHAVQQIDRNIELIRYRRFGEDLLLLELANAVSASGKSGASAKASTKSAKSGKPAPQLVAAEVGEPSKKSGDQGYADALPQLSPSLRVLLESLENYLLSLGDDVQRKELKLYAAFKRLKNFASVVLQKKGLLVYLKLDPKALGPLPANARDVTHIGHWGTGDLEFSLSSLADLDAAKPFLTMAYEGRAPKP</sequence>
<evidence type="ECO:0000313" key="3">
    <source>
        <dbReference type="Proteomes" id="UP000613768"/>
    </source>
</evidence>
<dbReference type="InterPro" id="IPR043714">
    <property type="entry name" value="DUF5655"/>
</dbReference>
<comment type="caution">
    <text evidence="2">The sequence shown here is derived from an EMBL/GenBank/DDBJ whole genome shotgun (WGS) entry which is preliminary data.</text>
</comment>
<dbReference type="InterPro" id="IPR011856">
    <property type="entry name" value="tRNA_endonuc-like_dom_sf"/>
</dbReference>
<dbReference type="AlphaFoldDB" id="A0AAW3ZRY8"/>
<evidence type="ECO:0000259" key="1">
    <source>
        <dbReference type="Pfam" id="PF18899"/>
    </source>
</evidence>
<name>A0AAW3ZRY8_9GAMM</name>
<organism evidence="2 3">
    <name type="scientific">Pseudomarimonas arenosa</name>
    <dbReference type="NCBI Taxonomy" id="2774145"/>
    <lineage>
        <taxon>Bacteria</taxon>
        <taxon>Pseudomonadati</taxon>
        <taxon>Pseudomonadota</taxon>
        <taxon>Gammaproteobacteria</taxon>
        <taxon>Lysobacterales</taxon>
        <taxon>Lysobacteraceae</taxon>
        <taxon>Pseudomarimonas</taxon>
    </lineage>
</organism>